<keyword evidence="3" id="KW-1185">Reference proteome</keyword>
<evidence type="ECO:0000313" key="3">
    <source>
        <dbReference type="Proteomes" id="UP000266841"/>
    </source>
</evidence>
<reference evidence="2 3" key="1">
    <citation type="journal article" date="2012" name="Genome Biol.">
        <title>Genome and low-iron response of an oceanic diatom adapted to chronic iron limitation.</title>
        <authorList>
            <person name="Lommer M."/>
            <person name="Specht M."/>
            <person name="Roy A.S."/>
            <person name="Kraemer L."/>
            <person name="Andreson R."/>
            <person name="Gutowska M.A."/>
            <person name="Wolf J."/>
            <person name="Bergner S.V."/>
            <person name="Schilhabel M.B."/>
            <person name="Klostermeier U.C."/>
            <person name="Beiko R.G."/>
            <person name="Rosenstiel P."/>
            <person name="Hippler M."/>
            <person name="Laroche J."/>
        </authorList>
    </citation>
    <scope>NUCLEOTIDE SEQUENCE [LARGE SCALE GENOMIC DNA]</scope>
    <source>
        <strain evidence="2 3">CCMP1005</strain>
    </source>
</reference>
<sequence length="41" mass="4351">NGEVKYVAISEAEDDPAGDDRPEATLAQAMLDAITGMKDEL</sequence>
<gene>
    <name evidence="2" type="ORF">THAOC_35015</name>
</gene>
<dbReference type="AlphaFoldDB" id="K0RI74"/>
<organism evidence="2 3">
    <name type="scientific">Thalassiosira oceanica</name>
    <name type="common">Marine diatom</name>
    <dbReference type="NCBI Taxonomy" id="159749"/>
    <lineage>
        <taxon>Eukaryota</taxon>
        <taxon>Sar</taxon>
        <taxon>Stramenopiles</taxon>
        <taxon>Ochrophyta</taxon>
        <taxon>Bacillariophyta</taxon>
        <taxon>Coscinodiscophyceae</taxon>
        <taxon>Thalassiosirophycidae</taxon>
        <taxon>Thalassiosirales</taxon>
        <taxon>Thalassiosiraceae</taxon>
        <taxon>Thalassiosira</taxon>
    </lineage>
</organism>
<dbReference type="Proteomes" id="UP000266841">
    <property type="component" value="Unassembled WGS sequence"/>
</dbReference>
<comment type="caution">
    <text evidence="2">The sequence shown here is derived from an EMBL/GenBank/DDBJ whole genome shotgun (WGS) entry which is preliminary data.</text>
</comment>
<evidence type="ECO:0000256" key="1">
    <source>
        <dbReference type="SAM" id="MobiDB-lite"/>
    </source>
</evidence>
<feature type="non-terminal residue" evidence="2">
    <location>
        <position position="1"/>
    </location>
</feature>
<accession>K0RI74</accession>
<dbReference type="EMBL" id="AGNL01047825">
    <property type="protein sequence ID" value="EJK46317.1"/>
    <property type="molecule type" value="Genomic_DNA"/>
</dbReference>
<proteinExistence type="predicted"/>
<protein>
    <submittedName>
        <fullName evidence="2">Uncharacterized protein</fullName>
    </submittedName>
</protein>
<feature type="region of interest" description="Disordered" evidence="1">
    <location>
        <begin position="1"/>
        <end position="21"/>
    </location>
</feature>
<name>K0RI74_THAOC</name>
<evidence type="ECO:0000313" key="2">
    <source>
        <dbReference type="EMBL" id="EJK46317.1"/>
    </source>
</evidence>
<dbReference type="OrthoDB" id="38511at2759"/>